<dbReference type="Proteomes" id="UP001589670">
    <property type="component" value="Unassembled WGS sequence"/>
</dbReference>
<dbReference type="Gene3D" id="3.40.33.10">
    <property type="entry name" value="CAP"/>
    <property type="match status" value="1"/>
</dbReference>
<proteinExistence type="predicted"/>
<evidence type="ECO:0000313" key="3">
    <source>
        <dbReference type="Proteomes" id="UP001589670"/>
    </source>
</evidence>
<comment type="caution">
    <text evidence="2">The sequence shown here is derived from an EMBL/GenBank/DDBJ whole genome shotgun (WGS) entry which is preliminary data.</text>
</comment>
<dbReference type="InterPro" id="IPR035940">
    <property type="entry name" value="CAP_sf"/>
</dbReference>
<dbReference type="SUPFAM" id="SSF55797">
    <property type="entry name" value="PR-1-like"/>
    <property type="match status" value="1"/>
</dbReference>
<dbReference type="PANTHER" id="PTHR31157:SF1">
    <property type="entry name" value="SCP DOMAIN-CONTAINING PROTEIN"/>
    <property type="match status" value="1"/>
</dbReference>
<gene>
    <name evidence="2" type="ORF">ACFFU4_11445</name>
</gene>
<protein>
    <submittedName>
        <fullName evidence="2">CAP domain-containing protein</fullName>
    </submittedName>
</protein>
<name>A0ABV5I0Z4_9RHOB</name>
<dbReference type="Pfam" id="PF00188">
    <property type="entry name" value="CAP"/>
    <property type="match status" value="1"/>
</dbReference>
<sequence>MRRLRWLVLAVGVAGQAALAGGGTVDLGAITLAWINTVRAAEGRAPLAVSGALSRAAIAHARDMARTGRFGHAGRDGSRVSDRVRREGFGYCFVAENIAKGYATPEEALRGWMASRAHRRNLLDRRAAAFGLARGTGPVWVLVLGRDGC</sequence>
<dbReference type="CDD" id="cd05379">
    <property type="entry name" value="CAP_bacterial"/>
    <property type="match status" value="1"/>
</dbReference>
<evidence type="ECO:0000259" key="1">
    <source>
        <dbReference type="Pfam" id="PF00188"/>
    </source>
</evidence>
<feature type="domain" description="SCP" evidence="1">
    <location>
        <begin position="35"/>
        <end position="138"/>
    </location>
</feature>
<keyword evidence="3" id="KW-1185">Reference proteome</keyword>
<accession>A0ABV5I0Z4</accession>
<dbReference type="PANTHER" id="PTHR31157">
    <property type="entry name" value="SCP DOMAIN-CONTAINING PROTEIN"/>
    <property type="match status" value="1"/>
</dbReference>
<reference evidence="2 3" key="1">
    <citation type="submission" date="2024-09" db="EMBL/GenBank/DDBJ databases">
        <authorList>
            <person name="Sun Q."/>
            <person name="Mori K."/>
        </authorList>
    </citation>
    <scope>NUCLEOTIDE SEQUENCE [LARGE SCALE GENOMIC DNA]</scope>
    <source>
        <strain evidence="2 3">CECT 9424</strain>
    </source>
</reference>
<evidence type="ECO:0000313" key="2">
    <source>
        <dbReference type="EMBL" id="MFB9150362.1"/>
    </source>
</evidence>
<dbReference type="InterPro" id="IPR014044">
    <property type="entry name" value="CAP_dom"/>
</dbReference>
<dbReference type="EMBL" id="JBHMEC010000017">
    <property type="protein sequence ID" value="MFB9150362.1"/>
    <property type="molecule type" value="Genomic_DNA"/>
</dbReference>
<organism evidence="2 3">
    <name type="scientific">Roseovarius ramblicola</name>
    <dbReference type="NCBI Taxonomy" id="2022336"/>
    <lineage>
        <taxon>Bacteria</taxon>
        <taxon>Pseudomonadati</taxon>
        <taxon>Pseudomonadota</taxon>
        <taxon>Alphaproteobacteria</taxon>
        <taxon>Rhodobacterales</taxon>
        <taxon>Roseobacteraceae</taxon>
        <taxon>Roseovarius</taxon>
    </lineage>
</organism>